<gene>
    <name evidence="9" type="ORF">BMF94_3722</name>
</gene>
<keyword evidence="5 7" id="KW-0697">Rotamase</keyword>
<comment type="function">
    <text evidence="7">PPIases accelerate the folding of proteins. It catalyzes the cis-trans isomerization of proline imidic peptide bonds in oligopeptides.</text>
</comment>
<proteinExistence type="inferred from homology"/>
<feature type="compositionally biased region" description="Low complexity" evidence="8">
    <location>
        <begin position="11"/>
        <end position="34"/>
    </location>
</feature>
<keyword evidence="4 7" id="KW-0963">Cytoplasm</keyword>
<evidence type="ECO:0000256" key="4">
    <source>
        <dbReference type="ARBA" id="ARBA00022490"/>
    </source>
</evidence>
<dbReference type="OrthoDB" id="16120at2759"/>
<dbReference type="GO" id="GO:0008160">
    <property type="term" value="F:protein tyrosine phosphatase activator activity"/>
    <property type="evidence" value="ECO:0007669"/>
    <property type="project" value="TreeGrafter"/>
</dbReference>
<dbReference type="AlphaFoldDB" id="A0A2S5B9D3"/>
<dbReference type="Pfam" id="PF03095">
    <property type="entry name" value="PTPA"/>
    <property type="match status" value="1"/>
</dbReference>
<comment type="caution">
    <text evidence="9">The sequence shown here is derived from an EMBL/GenBank/DDBJ whole genome shotgun (WGS) entry which is preliminary data.</text>
</comment>
<feature type="region of interest" description="Disordered" evidence="8">
    <location>
        <begin position="11"/>
        <end position="42"/>
    </location>
</feature>
<evidence type="ECO:0000256" key="1">
    <source>
        <dbReference type="ARBA" id="ARBA00000971"/>
    </source>
</evidence>
<evidence type="ECO:0000256" key="3">
    <source>
        <dbReference type="ARBA" id="ARBA00011019"/>
    </source>
</evidence>
<evidence type="ECO:0000256" key="7">
    <source>
        <dbReference type="RuleBase" id="RU361210"/>
    </source>
</evidence>
<dbReference type="SUPFAM" id="SSF140984">
    <property type="entry name" value="PTPA-like"/>
    <property type="match status" value="1"/>
</dbReference>
<dbReference type="GO" id="GO:0005634">
    <property type="term" value="C:nucleus"/>
    <property type="evidence" value="ECO:0007669"/>
    <property type="project" value="TreeGrafter"/>
</dbReference>
<accession>A0A2S5B9D3</accession>
<dbReference type="InterPro" id="IPR037218">
    <property type="entry name" value="PTPA_sf"/>
</dbReference>
<keyword evidence="10" id="KW-1185">Reference proteome</keyword>
<reference evidence="9 10" key="1">
    <citation type="journal article" date="2018" name="Front. Microbiol.">
        <title>Prospects for Fungal Bioremediation of Acidic Radioactive Waste Sites: Characterization and Genome Sequence of Rhodotorula taiwanensis MD1149.</title>
        <authorList>
            <person name="Tkavc R."/>
            <person name="Matrosova V.Y."/>
            <person name="Grichenko O.E."/>
            <person name="Gostincar C."/>
            <person name="Volpe R.P."/>
            <person name="Klimenkova P."/>
            <person name="Gaidamakova E.K."/>
            <person name="Zhou C.E."/>
            <person name="Stewart B.J."/>
            <person name="Lyman M.G."/>
            <person name="Malfatti S.A."/>
            <person name="Rubinfeld B."/>
            <person name="Courtot M."/>
            <person name="Singh J."/>
            <person name="Dalgard C.L."/>
            <person name="Hamilton T."/>
            <person name="Frey K.G."/>
            <person name="Gunde-Cimerman N."/>
            <person name="Dugan L."/>
            <person name="Daly M.J."/>
        </authorList>
    </citation>
    <scope>NUCLEOTIDE SEQUENCE [LARGE SCALE GENOMIC DNA]</scope>
    <source>
        <strain evidence="9 10">MD1149</strain>
    </source>
</reference>
<dbReference type="STRING" id="741276.A0A2S5B9D3"/>
<keyword evidence="6 7" id="KW-0413">Isomerase</keyword>
<feature type="compositionally biased region" description="Basic and acidic residues" evidence="8">
    <location>
        <begin position="473"/>
        <end position="487"/>
    </location>
</feature>
<dbReference type="CDD" id="cd04087">
    <property type="entry name" value="PTPA"/>
    <property type="match status" value="1"/>
</dbReference>
<name>A0A2S5B9D3_9BASI</name>
<dbReference type="Gene3D" id="1.20.120.1150">
    <property type="match status" value="1"/>
</dbReference>
<evidence type="ECO:0000256" key="6">
    <source>
        <dbReference type="ARBA" id="ARBA00023235"/>
    </source>
</evidence>
<feature type="region of interest" description="Disordered" evidence="8">
    <location>
        <begin position="343"/>
        <end position="516"/>
    </location>
</feature>
<evidence type="ECO:0000313" key="9">
    <source>
        <dbReference type="EMBL" id="POY73385.1"/>
    </source>
</evidence>
<sequence length="516" mass="54786">MGLLSVPDFVSAANSPSPSSSSSTATSDSAMPTAVAVSARRGRTPRRKIFTEQDLAPWLRSSAYADLETTILRLTAAVEGKVNDAPCPESAPVRAVAGFLSKARGWIGRIPLAQGPQRFGNKAFRDWLAKVEEAEGPFQRSLLVKAGVNPSLAEDILPELSFHLLASFGSPQRLDYGTGHELSFVCYLVCLCRIRVFSEADEQALVTRVFKEYIDVCREVQKVFRLEPAGSKGVWGLDDHQHLVYLFGASQLTGHATLRPSSILSVAGVESLAPSYLFLSSISHIHELKCGPFHEHSPLLHQIATTVPSWTKVTKGLWDMYKVEVLGKVPVVQHCRFGEVGMRWTDTDSGEPLPSTGDGRADDEDAEDAPVLDGGPVITPAPWTRAEGTGSALGGGPVSPLTAAPRQLGASTTVSTQFSSAAHSRRQQPTTFPLAPASVRPTSFAPPPLFAPRGGAAGSTVQTRATVTSARAPPRDLATDAEGKRTVADLGGAAALSSPFGTLPAVGSGHQAERNQ</sequence>
<comment type="similarity">
    <text evidence="3 7">Belongs to the PTPA-type PPIase family.</text>
</comment>
<feature type="compositionally biased region" description="Polar residues" evidence="8">
    <location>
        <begin position="409"/>
        <end position="431"/>
    </location>
</feature>
<dbReference type="GO" id="GO:0003755">
    <property type="term" value="F:peptidyl-prolyl cis-trans isomerase activity"/>
    <property type="evidence" value="ECO:0007669"/>
    <property type="project" value="UniProtKB-KW"/>
</dbReference>
<dbReference type="PANTHER" id="PTHR10012">
    <property type="entry name" value="SERINE/THREONINE-PROTEIN PHOSPHATASE 2A REGULATORY SUBUNIT B"/>
    <property type="match status" value="1"/>
</dbReference>
<evidence type="ECO:0000256" key="8">
    <source>
        <dbReference type="SAM" id="MobiDB-lite"/>
    </source>
</evidence>
<evidence type="ECO:0000256" key="5">
    <source>
        <dbReference type="ARBA" id="ARBA00023110"/>
    </source>
</evidence>
<dbReference type="InterPro" id="IPR043170">
    <property type="entry name" value="PTPA_C_lid"/>
</dbReference>
<feature type="compositionally biased region" description="Polar residues" evidence="8">
    <location>
        <begin position="459"/>
        <end position="469"/>
    </location>
</feature>
<dbReference type="GO" id="GO:0000159">
    <property type="term" value="C:protein phosphatase type 2A complex"/>
    <property type="evidence" value="ECO:0007669"/>
    <property type="project" value="TreeGrafter"/>
</dbReference>
<comment type="subcellular location">
    <subcellularLocation>
        <location evidence="2 7">Cytoplasm</location>
    </subcellularLocation>
</comment>
<dbReference type="Proteomes" id="UP000237144">
    <property type="component" value="Unassembled WGS sequence"/>
</dbReference>
<evidence type="ECO:0000313" key="10">
    <source>
        <dbReference type="Proteomes" id="UP000237144"/>
    </source>
</evidence>
<protein>
    <recommendedName>
        <fullName evidence="7">Serine/threonine-protein phosphatase 2A activator</fullName>
        <ecNumber evidence="7">5.2.1.8</ecNumber>
    </recommendedName>
    <alternativeName>
        <fullName evidence="7">Phosphotyrosyl phosphatase activator</fullName>
    </alternativeName>
</protein>
<feature type="compositionally biased region" description="Acidic residues" evidence="8">
    <location>
        <begin position="361"/>
        <end position="370"/>
    </location>
</feature>
<dbReference type="EMBL" id="PJQD01000038">
    <property type="protein sequence ID" value="POY73385.1"/>
    <property type="molecule type" value="Genomic_DNA"/>
</dbReference>
<evidence type="ECO:0000256" key="2">
    <source>
        <dbReference type="ARBA" id="ARBA00004496"/>
    </source>
</evidence>
<dbReference type="GO" id="GO:0007052">
    <property type="term" value="P:mitotic spindle organization"/>
    <property type="evidence" value="ECO:0007669"/>
    <property type="project" value="TreeGrafter"/>
</dbReference>
<dbReference type="EC" id="5.2.1.8" evidence="7"/>
<comment type="catalytic activity">
    <reaction evidence="1 7">
        <text>[protein]-peptidylproline (omega=180) = [protein]-peptidylproline (omega=0)</text>
        <dbReference type="Rhea" id="RHEA:16237"/>
        <dbReference type="Rhea" id="RHEA-COMP:10747"/>
        <dbReference type="Rhea" id="RHEA-COMP:10748"/>
        <dbReference type="ChEBI" id="CHEBI:83833"/>
        <dbReference type="ChEBI" id="CHEBI:83834"/>
        <dbReference type="EC" id="5.2.1.8"/>
    </reaction>
</comment>
<dbReference type="InterPro" id="IPR004327">
    <property type="entry name" value="Phstyr_phstse_ac"/>
</dbReference>
<dbReference type="GO" id="GO:0005737">
    <property type="term" value="C:cytoplasm"/>
    <property type="evidence" value="ECO:0007669"/>
    <property type="project" value="UniProtKB-SubCell"/>
</dbReference>
<dbReference type="PANTHER" id="PTHR10012:SF0">
    <property type="entry name" value="SERINE_THREONINE-PROTEIN PHOSPHATASE 2A ACTIVATOR"/>
    <property type="match status" value="1"/>
</dbReference>
<organism evidence="9 10">
    <name type="scientific">Rhodotorula taiwanensis</name>
    <dbReference type="NCBI Taxonomy" id="741276"/>
    <lineage>
        <taxon>Eukaryota</taxon>
        <taxon>Fungi</taxon>
        <taxon>Dikarya</taxon>
        <taxon>Basidiomycota</taxon>
        <taxon>Pucciniomycotina</taxon>
        <taxon>Microbotryomycetes</taxon>
        <taxon>Sporidiobolales</taxon>
        <taxon>Sporidiobolaceae</taxon>
        <taxon>Rhodotorula</taxon>
    </lineage>
</organism>